<dbReference type="EMBL" id="BMAW01056440">
    <property type="protein sequence ID" value="GFT05882.1"/>
    <property type="molecule type" value="Genomic_DNA"/>
</dbReference>
<comment type="caution">
    <text evidence="2">The sequence shown here is derived from an EMBL/GenBank/DDBJ whole genome shotgun (WGS) entry which is preliminary data.</text>
</comment>
<keyword evidence="1" id="KW-0812">Transmembrane</keyword>
<dbReference type="Proteomes" id="UP000887013">
    <property type="component" value="Unassembled WGS sequence"/>
</dbReference>
<proteinExistence type="predicted"/>
<evidence type="ECO:0000313" key="3">
    <source>
        <dbReference type="Proteomes" id="UP000887013"/>
    </source>
</evidence>
<accession>A0A8X6NCE3</accession>
<keyword evidence="3" id="KW-1185">Reference proteome</keyword>
<dbReference type="AlphaFoldDB" id="A0A8X6NCE3"/>
<evidence type="ECO:0000313" key="2">
    <source>
        <dbReference type="EMBL" id="GFT05882.1"/>
    </source>
</evidence>
<feature type="transmembrane region" description="Helical" evidence="1">
    <location>
        <begin position="267"/>
        <end position="289"/>
    </location>
</feature>
<protein>
    <submittedName>
        <fullName evidence="2">Uncharacterized protein</fullName>
    </submittedName>
</protein>
<feature type="transmembrane region" description="Helical" evidence="1">
    <location>
        <begin position="374"/>
        <end position="393"/>
    </location>
</feature>
<evidence type="ECO:0000256" key="1">
    <source>
        <dbReference type="SAM" id="Phobius"/>
    </source>
</evidence>
<name>A0A8X6NCE3_NEPPI</name>
<organism evidence="2 3">
    <name type="scientific">Nephila pilipes</name>
    <name type="common">Giant wood spider</name>
    <name type="synonym">Nephila maculata</name>
    <dbReference type="NCBI Taxonomy" id="299642"/>
    <lineage>
        <taxon>Eukaryota</taxon>
        <taxon>Metazoa</taxon>
        <taxon>Ecdysozoa</taxon>
        <taxon>Arthropoda</taxon>
        <taxon>Chelicerata</taxon>
        <taxon>Arachnida</taxon>
        <taxon>Araneae</taxon>
        <taxon>Araneomorphae</taxon>
        <taxon>Entelegynae</taxon>
        <taxon>Araneoidea</taxon>
        <taxon>Nephilidae</taxon>
        <taxon>Nephila</taxon>
    </lineage>
</organism>
<feature type="transmembrane region" description="Helical" evidence="1">
    <location>
        <begin position="56"/>
        <end position="77"/>
    </location>
</feature>
<feature type="transmembrane region" description="Helical" evidence="1">
    <location>
        <begin position="295"/>
        <end position="319"/>
    </location>
</feature>
<keyword evidence="1" id="KW-1133">Transmembrane helix</keyword>
<gene>
    <name evidence="2" type="primary">AVEN_11023_1</name>
    <name evidence="2" type="ORF">NPIL_335311</name>
</gene>
<feature type="transmembrane region" description="Helical" evidence="1">
    <location>
        <begin position="89"/>
        <end position="108"/>
    </location>
</feature>
<reference evidence="2" key="1">
    <citation type="submission" date="2020-08" db="EMBL/GenBank/DDBJ databases">
        <title>Multicomponent nature underlies the extraordinary mechanical properties of spider dragline silk.</title>
        <authorList>
            <person name="Kono N."/>
            <person name="Nakamura H."/>
            <person name="Mori M."/>
            <person name="Yoshida Y."/>
            <person name="Ohtoshi R."/>
            <person name="Malay A.D."/>
            <person name="Moran D.A.P."/>
            <person name="Tomita M."/>
            <person name="Numata K."/>
            <person name="Arakawa K."/>
        </authorList>
    </citation>
    <scope>NUCLEOTIDE SEQUENCE</scope>
</reference>
<dbReference type="OrthoDB" id="6423287at2759"/>
<sequence>MLSMAPFKTENPKIVHIVSLDTYEKTHLWSYLHFTGISIFNNFSNQVDCRSRIQRLFHFWFPVFLHAAFLNSMAVLITGYQSGAWRIDVITACSSVNILSVSLWYLMYFKRRLLFEFVAKMHEVYSSHPYGFQVKDVEVMATDVVLIIYTITPTAFALLCISSISEESHDILWTYGYKFEDLSSYFRLLCFANVNIYESLQIIFPGLVTCTYCTLCHRLGRLLTCYKYKLMKVVHGSQRMPSKQLVNQFFAILSAVEMLQKIFSEPIFLLILMNFLHMFSMLGYFISFFKHHFTVIVIGEITVVVATTTLSTIVIIIFASKITATIQCIKQIFQRYKENRVLASHHEDEVIQLAVERENILLSACDIVFFRKSLILSIFGALLTYSLLIFQIIK</sequence>
<keyword evidence="1" id="KW-0472">Membrane</keyword>